<name>A0ABS8Y2R3_9BURK</name>
<keyword evidence="5" id="KW-1015">Disulfide bond</keyword>
<evidence type="ECO:0000256" key="3">
    <source>
        <dbReference type="ARBA" id="ARBA00022759"/>
    </source>
</evidence>
<evidence type="ECO:0000313" key="7">
    <source>
        <dbReference type="EMBL" id="MCE4557980.1"/>
    </source>
</evidence>
<dbReference type="InterPro" id="IPR003154">
    <property type="entry name" value="S1/P1nuclease"/>
</dbReference>
<dbReference type="PANTHER" id="PTHR33146">
    <property type="entry name" value="ENDONUCLEASE 4"/>
    <property type="match status" value="1"/>
</dbReference>
<keyword evidence="1" id="KW-0540">Nuclease</keyword>
<organism evidence="7 8">
    <name type="scientific">Pelomonas cellulosilytica</name>
    <dbReference type="NCBI Taxonomy" id="2906762"/>
    <lineage>
        <taxon>Bacteria</taxon>
        <taxon>Pseudomonadati</taxon>
        <taxon>Pseudomonadota</taxon>
        <taxon>Betaproteobacteria</taxon>
        <taxon>Burkholderiales</taxon>
        <taxon>Sphaerotilaceae</taxon>
        <taxon>Roseateles</taxon>
    </lineage>
</organism>
<dbReference type="SUPFAM" id="SSF48537">
    <property type="entry name" value="Phospholipase C/P1 nuclease"/>
    <property type="match status" value="1"/>
</dbReference>
<dbReference type="CDD" id="cd11010">
    <property type="entry name" value="S1-P1_nuclease"/>
    <property type="match status" value="1"/>
</dbReference>
<dbReference type="PANTHER" id="PTHR33146:SF26">
    <property type="entry name" value="ENDONUCLEASE 4"/>
    <property type="match status" value="1"/>
</dbReference>
<evidence type="ECO:0000256" key="4">
    <source>
        <dbReference type="ARBA" id="ARBA00022801"/>
    </source>
</evidence>
<gene>
    <name evidence="7" type="ORF">LXT13_26685</name>
</gene>
<dbReference type="Proteomes" id="UP001200741">
    <property type="component" value="Unassembled WGS sequence"/>
</dbReference>
<sequence length="304" mass="33331">MVSLWTQSTVQLCLVLGGFFALLMRLSIAAVRLVLSRHPYQCCKASSTQNRMQTLFSAATLLLFTLTSTAHAWGAEGHRLIGELAEIQLTPTAHSEVNRLLAAEPDATMSSVATWADEVRSPQTAHWHYVNPPLGDCSYARIRDCADGQCSVEALSKQIAVLKSKAPDEARRKALKWVIHLVGDLHQPLHAGFKGDKGGNLYQVRAFGRGTHLHSLWDGVMIRNRVGGIDELRRDASTAGLAAPATPRPAAWAVESCKIVIKTGFYPGGRFIEQSYIDRWDPVLVARLKSAAQRLAATLNDTLR</sequence>
<dbReference type="RefSeq" id="WP_233375376.1">
    <property type="nucleotide sequence ID" value="NZ_JAJTWU010000015.1"/>
</dbReference>
<protein>
    <submittedName>
        <fullName evidence="7">S1/P1 nuclease</fullName>
    </submittedName>
</protein>
<dbReference type="InterPro" id="IPR008947">
    <property type="entry name" value="PLipase_C/P1_nuclease_dom_sf"/>
</dbReference>
<evidence type="ECO:0000256" key="1">
    <source>
        <dbReference type="ARBA" id="ARBA00022722"/>
    </source>
</evidence>
<keyword evidence="2" id="KW-0479">Metal-binding</keyword>
<dbReference type="EMBL" id="JAJTWU010000015">
    <property type="protein sequence ID" value="MCE4557980.1"/>
    <property type="molecule type" value="Genomic_DNA"/>
</dbReference>
<evidence type="ECO:0000256" key="5">
    <source>
        <dbReference type="ARBA" id="ARBA00023157"/>
    </source>
</evidence>
<comment type="caution">
    <text evidence="7">The sequence shown here is derived from an EMBL/GenBank/DDBJ whole genome shotgun (WGS) entry which is preliminary data.</text>
</comment>
<proteinExistence type="predicted"/>
<keyword evidence="3" id="KW-0255">Endonuclease</keyword>
<evidence type="ECO:0000256" key="2">
    <source>
        <dbReference type="ARBA" id="ARBA00022723"/>
    </source>
</evidence>
<evidence type="ECO:0000313" key="8">
    <source>
        <dbReference type="Proteomes" id="UP001200741"/>
    </source>
</evidence>
<dbReference type="Pfam" id="PF02265">
    <property type="entry name" value="S1-P1_nuclease"/>
    <property type="match status" value="1"/>
</dbReference>
<keyword evidence="6" id="KW-0325">Glycoprotein</keyword>
<keyword evidence="8" id="KW-1185">Reference proteome</keyword>
<dbReference type="Gene3D" id="1.10.575.10">
    <property type="entry name" value="P1 Nuclease"/>
    <property type="match status" value="1"/>
</dbReference>
<accession>A0ABS8Y2R3</accession>
<keyword evidence="4" id="KW-0378">Hydrolase</keyword>
<reference evidence="7 8" key="1">
    <citation type="submission" date="2021-12" db="EMBL/GenBank/DDBJ databases">
        <title>Genome seq of P8.</title>
        <authorList>
            <person name="Seo T."/>
        </authorList>
    </citation>
    <scope>NUCLEOTIDE SEQUENCE [LARGE SCALE GENOMIC DNA]</scope>
    <source>
        <strain evidence="7 8">P8</strain>
    </source>
</reference>
<evidence type="ECO:0000256" key="6">
    <source>
        <dbReference type="ARBA" id="ARBA00023180"/>
    </source>
</evidence>